<proteinExistence type="inferred from homology"/>
<keyword evidence="4 11" id="KW-0547">Nucleotide-binding</keyword>
<evidence type="ECO:0000259" key="14">
    <source>
        <dbReference type="PROSITE" id="PS51194"/>
    </source>
</evidence>
<dbReference type="GO" id="GO:0005524">
    <property type="term" value="F:ATP binding"/>
    <property type="evidence" value="ECO:0007669"/>
    <property type="project" value="UniProtKB-UniRule"/>
</dbReference>
<keyword evidence="16" id="KW-1185">Reference proteome</keyword>
<comment type="cofactor">
    <cofactor evidence="1">
        <name>[4Fe-4S] cluster</name>
        <dbReference type="ChEBI" id="CHEBI:49883"/>
    </cofactor>
</comment>
<evidence type="ECO:0000256" key="2">
    <source>
        <dbReference type="ARBA" id="ARBA00022485"/>
    </source>
</evidence>
<evidence type="ECO:0000256" key="9">
    <source>
        <dbReference type="ARBA" id="ARBA00023204"/>
    </source>
</evidence>
<dbReference type="InterPro" id="IPR013520">
    <property type="entry name" value="Ribonucl_H"/>
</dbReference>
<dbReference type="NCBIfam" id="NF005981">
    <property type="entry name" value="PRK08074.1"/>
    <property type="match status" value="1"/>
</dbReference>
<feature type="binding site" evidence="11">
    <location>
        <begin position="286"/>
        <end position="293"/>
    </location>
    <ligand>
        <name>ATP</name>
        <dbReference type="ChEBI" id="CHEBI:30616"/>
    </ligand>
</feature>
<feature type="short sequence motif" description="DEAH box" evidence="11">
    <location>
        <begin position="467"/>
        <end position="470"/>
    </location>
</feature>
<evidence type="ECO:0000256" key="4">
    <source>
        <dbReference type="ARBA" id="ARBA00022741"/>
    </source>
</evidence>
<evidence type="ECO:0000256" key="3">
    <source>
        <dbReference type="ARBA" id="ARBA00022722"/>
    </source>
</evidence>
<comment type="caution">
    <text evidence="15">The sequence shown here is derived from an EMBL/GenBank/DDBJ whole genome shotgun (WGS) entry which is preliminary data.</text>
</comment>
<dbReference type="GO" id="GO:0006281">
    <property type="term" value="P:DNA repair"/>
    <property type="evidence" value="ECO:0007669"/>
    <property type="project" value="UniProtKB-KW"/>
</dbReference>
<dbReference type="Gene3D" id="3.30.420.10">
    <property type="entry name" value="Ribonuclease H-like superfamily/Ribonuclease H"/>
    <property type="match status" value="1"/>
</dbReference>
<dbReference type="PROSITE" id="PS51193">
    <property type="entry name" value="HELICASE_ATP_BIND_2"/>
    <property type="match status" value="1"/>
</dbReference>
<dbReference type="RefSeq" id="WP_138193368.1">
    <property type="nucleotide sequence ID" value="NZ_VCIW01000003.1"/>
</dbReference>
<keyword evidence="2" id="KW-0479">Metal-binding</keyword>
<dbReference type="InterPro" id="IPR011545">
    <property type="entry name" value="DEAD/DEAH_box_helicase_dom"/>
</dbReference>
<dbReference type="InterPro" id="IPR006054">
    <property type="entry name" value="DnaQ"/>
</dbReference>
<dbReference type="EC" id="3.1.-.-" evidence="11 12"/>
<dbReference type="PROSITE" id="PS51194">
    <property type="entry name" value="HELICASE_CTER"/>
    <property type="match status" value="1"/>
</dbReference>
<sequence>MKFAVLDLETTGEQPGRDEIIQVGIVIVNDFAIERTYASFVRPSVPIPPFIRSLTGITDEMVADAPAMDDVVNEIVPLLDGAVLVAHNAPFDVAFLKRALASAGYPGYDGRILDTLDWLRVLFPTLTSYQLGFVANAFGIAHDRPHQADSDAEATAEIWVRCMEKLFSLPLMTLQRLGFLFAHPDFASQQDQAWFLEEVVAWKESAEEPGTPTRSHRQFALGVDDWTTEEDRDREKFEEDFDAFQEALKRRIRERMPDYEERPAQERMMQEVSQSLKDERHLVIEAGTGTGKSLGYLIPSIHYALQTGDKVVVSTHTINLQEQLRQKELPMLHELSPTPFRSAVLKGRSHYLCLRKFEGKVNNQDFPNEREDRVIAAQMVVWLGETKHGDEEELNLGQKGGEFWSHVASDADSCLNRACPWFRKCFYHRARNDAGAADVIITNHSLLFTDVKAEHRILPAYGRLVVDEAHHFEDVASQHLGVDLSYFSMVSALTSLLKDSRSGQLPLLKSLLEQHPNAKTEGWGERIGQLFPDIVKVKENWDELFDALYDRFIARAAAGQSEGGSVTVRLKADKLPHDWKSFVAMEDNLFLTLTSVLKVLDRLVTDGKDDAEDFGLESLFTDLAGTVKDLYRARDALRLLLKADDPNMVYWMEATPHFKSRSLRLYGAPIDVSSLMRDFFWERKDAVVMTSATLTVEKSFQYVKSQLGLSDRDEAEEKLQTVQLPSPFKYRDQALVLIPRDFPGFKGANADPLFMERLIDSLRDAAVVTHGKMLVLFTSHKMLKLAHGPLREALQPHGIHVLGQGVDSGNRSKLTRLFMQAGSAVLLGTSSFWEGVDIPGDALTCLAIVRLPFQPPNHPMVEAKSEYLKAQGENPFTKLSVPQAVIRFKQGFGRLVRTAKDRGVVLIYDTRVIETSYGKHFLYSLPGPKIEHLPSESIPGRMRDWLEAPGAETGNGSSGKVETT</sequence>
<evidence type="ECO:0000313" key="16">
    <source>
        <dbReference type="Proteomes" id="UP000309676"/>
    </source>
</evidence>
<evidence type="ECO:0000256" key="5">
    <source>
        <dbReference type="ARBA" id="ARBA00022763"/>
    </source>
</evidence>
<accession>A0A5R9G9L4</accession>
<keyword evidence="7 11" id="KW-0269">Exonuclease</keyword>
<keyword evidence="6 11" id="KW-0378">Hydrolase</keyword>
<dbReference type="SMART" id="SM00479">
    <property type="entry name" value="EXOIII"/>
    <property type="match status" value="1"/>
</dbReference>
<dbReference type="InterPro" id="IPR014013">
    <property type="entry name" value="Helic_SF1/SF2_ATP-bd_DinG/Rad3"/>
</dbReference>
<keyword evidence="2" id="KW-0408">Iron</keyword>
<dbReference type="EMBL" id="VCIW01000003">
    <property type="protein sequence ID" value="TLS53127.1"/>
    <property type="molecule type" value="Genomic_DNA"/>
</dbReference>
<reference evidence="15 16" key="1">
    <citation type="submission" date="2019-05" db="EMBL/GenBank/DDBJ databases">
        <authorList>
            <person name="Narsing Rao M.P."/>
            <person name="Li W.J."/>
        </authorList>
    </citation>
    <scope>NUCLEOTIDE SEQUENCE [LARGE SCALE GENOMIC DNA]</scope>
    <source>
        <strain evidence="15 16">SYSU_K30003</strain>
    </source>
</reference>
<dbReference type="PANTHER" id="PTHR11472:SF34">
    <property type="entry name" value="REGULATOR OF TELOMERE ELONGATION HELICASE 1"/>
    <property type="match status" value="1"/>
</dbReference>
<dbReference type="GO" id="GO:0008408">
    <property type="term" value="F:3'-5' exonuclease activity"/>
    <property type="evidence" value="ECO:0007669"/>
    <property type="project" value="UniProtKB-UniRule"/>
</dbReference>
<keyword evidence="9" id="KW-0234">DNA repair</keyword>
<dbReference type="GO" id="GO:0003887">
    <property type="term" value="F:DNA-directed DNA polymerase activity"/>
    <property type="evidence" value="ECO:0007669"/>
    <property type="project" value="InterPro"/>
</dbReference>
<keyword evidence="3 11" id="KW-0540">Nuclease</keyword>
<dbReference type="SMART" id="SM00488">
    <property type="entry name" value="DEXDc2"/>
    <property type="match status" value="1"/>
</dbReference>
<dbReference type="FunFam" id="3.30.420.10:FF:000045">
    <property type="entry name" value="3'-5' exonuclease DinG"/>
    <property type="match status" value="1"/>
</dbReference>
<evidence type="ECO:0000256" key="1">
    <source>
        <dbReference type="ARBA" id="ARBA00001966"/>
    </source>
</evidence>
<comment type="similarity">
    <text evidence="11 12">Belongs to the helicase family. DinG subfamily. Type 2 sub-subfamily.</text>
</comment>
<feature type="domain" description="Helicase ATP-binding" evidence="13">
    <location>
        <begin position="251"/>
        <end position="534"/>
    </location>
</feature>
<dbReference type="GO" id="GO:0043139">
    <property type="term" value="F:5'-3' DNA helicase activity"/>
    <property type="evidence" value="ECO:0007669"/>
    <property type="project" value="UniProtKB-EC"/>
</dbReference>
<dbReference type="Pfam" id="PF00270">
    <property type="entry name" value="DEAD"/>
    <property type="match status" value="1"/>
</dbReference>
<dbReference type="InterPro" id="IPR006310">
    <property type="entry name" value="DinG"/>
</dbReference>
<organism evidence="15 16">
    <name type="scientific">Paenibacillus antri</name>
    <dbReference type="NCBI Taxonomy" id="2582848"/>
    <lineage>
        <taxon>Bacteria</taxon>
        <taxon>Bacillati</taxon>
        <taxon>Bacillota</taxon>
        <taxon>Bacilli</taxon>
        <taxon>Bacillales</taxon>
        <taxon>Paenibacillaceae</taxon>
        <taxon>Paenibacillus</taxon>
    </lineage>
</organism>
<gene>
    <name evidence="11 12 15" type="primary">dinG</name>
    <name evidence="15" type="ORF">FE782_07115</name>
</gene>
<dbReference type="InterPro" id="IPR006555">
    <property type="entry name" value="ATP-dep_Helicase_C"/>
</dbReference>
<protein>
    <recommendedName>
        <fullName evidence="11 12">3'-5' exonuclease DinG</fullName>
        <ecNumber evidence="11 12">3.1.-.-</ecNumber>
    </recommendedName>
</protein>
<dbReference type="Pfam" id="PF13307">
    <property type="entry name" value="Helicase_C_2"/>
    <property type="match status" value="1"/>
</dbReference>
<dbReference type="SUPFAM" id="SSF52540">
    <property type="entry name" value="P-loop containing nucleoside triphosphate hydrolases"/>
    <property type="match status" value="2"/>
</dbReference>
<keyword evidence="8 11" id="KW-0067">ATP-binding</keyword>
<dbReference type="GO" id="GO:0051539">
    <property type="term" value="F:4 iron, 4 sulfur cluster binding"/>
    <property type="evidence" value="ECO:0007669"/>
    <property type="project" value="UniProtKB-KW"/>
</dbReference>
<keyword evidence="2" id="KW-0004">4Fe-4S</keyword>
<keyword evidence="2" id="KW-0411">Iron-sulfur</keyword>
<dbReference type="OrthoDB" id="9803913at2"/>
<dbReference type="AlphaFoldDB" id="A0A5R9G9L4"/>
<dbReference type="Proteomes" id="UP000309676">
    <property type="component" value="Unassembled WGS sequence"/>
</dbReference>
<dbReference type="InterPro" id="IPR001650">
    <property type="entry name" value="Helicase_C-like"/>
</dbReference>
<evidence type="ECO:0000256" key="7">
    <source>
        <dbReference type="ARBA" id="ARBA00022839"/>
    </source>
</evidence>
<evidence type="ECO:0000256" key="10">
    <source>
        <dbReference type="ARBA" id="ARBA00048954"/>
    </source>
</evidence>
<evidence type="ECO:0000256" key="11">
    <source>
        <dbReference type="HAMAP-Rule" id="MF_02206"/>
    </source>
</evidence>
<evidence type="ECO:0000256" key="12">
    <source>
        <dbReference type="RuleBase" id="RU364106"/>
    </source>
</evidence>
<dbReference type="SUPFAM" id="SSF53098">
    <property type="entry name" value="Ribonuclease H-like"/>
    <property type="match status" value="1"/>
</dbReference>
<feature type="domain" description="Helicase C-terminal" evidence="14">
    <location>
        <begin position="761"/>
        <end position="946"/>
    </location>
</feature>
<name>A0A5R9G9L4_9BACL</name>
<dbReference type="PANTHER" id="PTHR11472">
    <property type="entry name" value="DNA REPAIR DEAD HELICASE RAD3/XP-D SUBFAMILY MEMBER"/>
    <property type="match status" value="1"/>
</dbReference>
<comment type="catalytic activity">
    <reaction evidence="10">
        <text>ATP + H2O = ADP + phosphate + H(+)</text>
        <dbReference type="Rhea" id="RHEA:13065"/>
        <dbReference type="ChEBI" id="CHEBI:15377"/>
        <dbReference type="ChEBI" id="CHEBI:15378"/>
        <dbReference type="ChEBI" id="CHEBI:30616"/>
        <dbReference type="ChEBI" id="CHEBI:43474"/>
        <dbReference type="ChEBI" id="CHEBI:456216"/>
        <dbReference type="EC" id="5.6.2.3"/>
    </reaction>
</comment>
<keyword evidence="15" id="KW-0347">Helicase</keyword>
<evidence type="ECO:0000256" key="8">
    <source>
        <dbReference type="ARBA" id="ARBA00022840"/>
    </source>
</evidence>
<dbReference type="GO" id="GO:0016887">
    <property type="term" value="F:ATP hydrolysis activity"/>
    <property type="evidence" value="ECO:0007669"/>
    <property type="project" value="RHEA"/>
</dbReference>
<evidence type="ECO:0000313" key="15">
    <source>
        <dbReference type="EMBL" id="TLS53127.1"/>
    </source>
</evidence>
<dbReference type="Pfam" id="PF00929">
    <property type="entry name" value="RNase_T"/>
    <property type="match status" value="1"/>
</dbReference>
<dbReference type="GO" id="GO:0006260">
    <property type="term" value="P:DNA replication"/>
    <property type="evidence" value="ECO:0007669"/>
    <property type="project" value="InterPro"/>
</dbReference>
<keyword evidence="5" id="KW-0227">DNA damage</keyword>
<dbReference type="InterPro" id="IPR045028">
    <property type="entry name" value="DinG/Rad3-like"/>
</dbReference>
<dbReference type="SMART" id="SM00491">
    <property type="entry name" value="HELICc2"/>
    <property type="match status" value="1"/>
</dbReference>
<dbReference type="Gene3D" id="3.40.50.300">
    <property type="entry name" value="P-loop containing nucleotide triphosphate hydrolases"/>
    <property type="match status" value="2"/>
</dbReference>
<dbReference type="NCBIfam" id="TIGR00573">
    <property type="entry name" value="dnaq"/>
    <property type="match status" value="1"/>
</dbReference>
<dbReference type="InterPro" id="IPR027417">
    <property type="entry name" value="P-loop_NTPase"/>
</dbReference>
<dbReference type="HAMAP" id="MF_02206">
    <property type="entry name" value="DinG_exonucl"/>
    <property type="match status" value="1"/>
</dbReference>
<dbReference type="InterPro" id="IPR014001">
    <property type="entry name" value="Helicase_ATP-bd"/>
</dbReference>
<dbReference type="InterPro" id="IPR006554">
    <property type="entry name" value="Helicase-like_DEXD_c2"/>
</dbReference>
<dbReference type="GO" id="GO:0003677">
    <property type="term" value="F:DNA binding"/>
    <property type="evidence" value="ECO:0007669"/>
    <property type="project" value="InterPro"/>
</dbReference>
<dbReference type="CDD" id="cd06127">
    <property type="entry name" value="DEDDh"/>
    <property type="match status" value="1"/>
</dbReference>
<dbReference type="SMART" id="SM00487">
    <property type="entry name" value="DEXDc"/>
    <property type="match status" value="1"/>
</dbReference>
<comment type="function">
    <text evidence="11 12">3'-5' exonuclease.</text>
</comment>
<dbReference type="InterPro" id="IPR012337">
    <property type="entry name" value="RNaseH-like_sf"/>
</dbReference>
<evidence type="ECO:0000259" key="13">
    <source>
        <dbReference type="PROSITE" id="PS51193"/>
    </source>
</evidence>
<evidence type="ECO:0000256" key="6">
    <source>
        <dbReference type="ARBA" id="ARBA00022801"/>
    </source>
</evidence>
<dbReference type="NCBIfam" id="TIGR01407">
    <property type="entry name" value="dinG_rel"/>
    <property type="match status" value="1"/>
</dbReference>
<dbReference type="InterPro" id="IPR036397">
    <property type="entry name" value="RNaseH_sf"/>
</dbReference>